<dbReference type="InterPro" id="IPR050515">
    <property type="entry name" value="Beta-lactam/transpept"/>
</dbReference>
<dbReference type="PANTHER" id="PTHR30627:SF2">
    <property type="entry name" value="PEPTIDOGLYCAN D,D-TRANSPEPTIDASE MRDA"/>
    <property type="match status" value="1"/>
</dbReference>
<dbReference type="GO" id="GO:0008360">
    <property type="term" value="P:regulation of cell shape"/>
    <property type="evidence" value="ECO:0007669"/>
    <property type="project" value="UniProtKB-KW"/>
</dbReference>
<dbReference type="GO" id="GO:0005886">
    <property type="term" value="C:plasma membrane"/>
    <property type="evidence" value="ECO:0007669"/>
    <property type="project" value="UniProtKB-SubCell"/>
</dbReference>
<feature type="domain" description="Penicillin-binding protein transpeptidase" evidence="16">
    <location>
        <begin position="273"/>
        <end position="607"/>
    </location>
</feature>
<evidence type="ECO:0000256" key="11">
    <source>
        <dbReference type="ARBA" id="ARBA00022989"/>
    </source>
</evidence>
<keyword evidence="9" id="KW-0133">Cell shape</keyword>
<dbReference type="OrthoDB" id="9766847at2"/>
<dbReference type="Proteomes" id="UP000193900">
    <property type="component" value="Unassembled WGS sequence"/>
</dbReference>
<evidence type="ECO:0000256" key="1">
    <source>
        <dbReference type="ARBA" id="ARBA00004167"/>
    </source>
</evidence>
<evidence type="ECO:0000256" key="15">
    <source>
        <dbReference type="SAM" id="Phobius"/>
    </source>
</evidence>
<accession>A0A1Y5TWY3</accession>
<feature type="region of interest" description="Disordered" evidence="14">
    <location>
        <begin position="622"/>
        <end position="651"/>
    </location>
</feature>
<keyword evidence="13" id="KW-0961">Cell wall biogenesis/degradation</keyword>
<feature type="domain" description="Penicillin-binding protein dimerisation" evidence="17">
    <location>
        <begin position="62"/>
        <end position="240"/>
    </location>
</feature>
<evidence type="ECO:0000256" key="8">
    <source>
        <dbReference type="ARBA" id="ARBA00022801"/>
    </source>
</evidence>
<dbReference type="InterPro" id="IPR012338">
    <property type="entry name" value="Beta-lactam/transpept-like"/>
</dbReference>
<keyword evidence="6" id="KW-0645">Protease</keyword>
<evidence type="ECO:0000313" key="18">
    <source>
        <dbReference type="EMBL" id="SLN75734.1"/>
    </source>
</evidence>
<feature type="compositionally biased region" description="Basic and acidic residues" evidence="14">
    <location>
        <begin position="628"/>
        <end position="637"/>
    </location>
</feature>
<dbReference type="SUPFAM" id="SSF56601">
    <property type="entry name" value="beta-lactamase/transpeptidase-like"/>
    <property type="match status" value="1"/>
</dbReference>
<dbReference type="GO" id="GO:0009002">
    <property type="term" value="F:serine-type D-Ala-D-Ala carboxypeptidase activity"/>
    <property type="evidence" value="ECO:0007669"/>
    <property type="project" value="InterPro"/>
</dbReference>
<reference evidence="18 19" key="1">
    <citation type="submission" date="2017-03" db="EMBL/GenBank/DDBJ databases">
        <authorList>
            <person name="Afonso C.L."/>
            <person name="Miller P.J."/>
            <person name="Scott M.A."/>
            <person name="Spackman E."/>
            <person name="Goraichik I."/>
            <person name="Dimitrov K.M."/>
            <person name="Suarez D.L."/>
            <person name="Swayne D.E."/>
        </authorList>
    </citation>
    <scope>NUCLEOTIDE SEQUENCE [LARGE SCALE GENOMIC DNA]</scope>
    <source>
        <strain evidence="18 19">CECT 7023</strain>
    </source>
</reference>
<name>A0A1Y5TWY3_9RHOB</name>
<dbReference type="Gene3D" id="3.90.1310.10">
    <property type="entry name" value="Penicillin-binding protein 2a (Domain 2)"/>
    <property type="match status" value="1"/>
</dbReference>
<dbReference type="Pfam" id="PF03717">
    <property type="entry name" value="PBP_dimer"/>
    <property type="match status" value="1"/>
</dbReference>
<keyword evidence="11 15" id="KW-1133">Transmembrane helix</keyword>
<dbReference type="RefSeq" id="WP_085880740.1">
    <property type="nucleotide sequence ID" value="NZ_FWFZ01000037.1"/>
</dbReference>
<keyword evidence="7 15" id="KW-0812">Transmembrane</keyword>
<evidence type="ECO:0000256" key="4">
    <source>
        <dbReference type="ARBA" id="ARBA00022519"/>
    </source>
</evidence>
<dbReference type="InterPro" id="IPR017790">
    <property type="entry name" value="Penicillin-binding_protein_2"/>
</dbReference>
<dbReference type="GO" id="GO:0008658">
    <property type="term" value="F:penicillin binding"/>
    <property type="evidence" value="ECO:0007669"/>
    <property type="project" value="InterPro"/>
</dbReference>
<dbReference type="PANTHER" id="PTHR30627">
    <property type="entry name" value="PEPTIDOGLYCAN D,D-TRANSPEPTIDASE"/>
    <property type="match status" value="1"/>
</dbReference>
<keyword evidence="8" id="KW-0378">Hydrolase</keyword>
<proteinExistence type="predicted"/>
<dbReference type="GO" id="GO:0071555">
    <property type="term" value="P:cell wall organization"/>
    <property type="evidence" value="ECO:0007669"/>
    <property type="project" value="UniProtKB-KW"/>
</dbReference>
<evidence type="ECO:0000259" key="16">
    <source>
        <dbReference type="Pfam" id="PF00905"/>
    </source>
</evidence>
<dbReference type="GO" id="GO:0009252">
    <property type="term" value="P:peptidoglycan biosynthetic process"/>
    <property type="evidence" value="ECO:0007669"/>
    <property type="project" value="UniProtKB-KW"/>
</dbReference>
<dbReference type="EMBL" id="FWFZ01000037">
    <property type="protein sequence ID" value="SLN75734.1"/>
    <property type="molecule type" value="Genomic_DNA"/>
</dbReference>
<dbReference type="SUPFAM" id="SSF56519">
    <property type="entry name" value="Penicillin binding protein dimerisation domain"/>
    <property type="match status" value="1"/>
</dbReference>
<keyword evidence="3" id="KW-1003">Cell membrane</keyword>
<evidence type="ECO:0000256" key="9">
    <source>
        <dbReference type="ARBA" id="ARBA00022960"/>
    </source>
</evidence>
<evidence type="ECO:0000256" key="14">
    <source>
        <dbReference type="SAM" id="MobiDB-lite"/>
    </source>
</evidence>
<evidence type="ECO:0000256" key="3">
    <source>
        <dbReference type="ARBA" id="ARBA00022475"/>
    </source>
</evidence>
<evidence type="ECO:0000256" key="6">
    <source>
        <dbReference type="ARBA" id="ARBA00022670"/>
    </source>
</evidence>
<evidence type="ECO:0000313" key="19">
    <source>
        <dbReference type="Proteomes" id="UP000193900"/>
    </source>
</evidence>
<dbReference type="Gene3D" id="3.40.710.10">
    <property type="entry name" value="DD-peptidase/beta-lactamase superfamily"/>
    <property type="match status" value="1"/>
</dbReference>
<comment type="subcellular location">
    <subcellularLocation>
        <location evidence="2">Cell membrane</location>
    </subcellularLocation>
    <subcellularLocation>
        <location evidence="1">Membrane</location>
        <topology evidence="1">Single-pass membrane protein</topology>
    </subcellularLocation>
</comment>
<evidence type="ECO:0000256" key="10">
    <source>
        <dbReference type="ARBA" id="ARBA00022984"/>
    </source>
</evidence>
<gene>
    <name evidence="18" type="primary">spoVD</name>
    <name evidence="18" type="ORF">ROA7023_04024</name>
</gene>
<feature type="transmembrane region" description="Helical" evidence="15">
    <location>
        <begin position="20"/>
        <end position="37"/>
    </location>
</feature>
<dbReference type="AlphaFoldDB" id="A0A1Y5TWY3"/>
<sequence length="651" mass="71589">MKRPQKDIARSSRVVTRRGLVLGGVQLGLMGVLGWRMQSMQVDQADQFRLLAEENRVNLRLIPPERGLVFDRNGVKLAINEQNYRIVIIREDAGDVDDVLARLARLIPIDPEAIENAKEEMARRSPFAPVPIIERVPWEDIARVNVNTPALPGIVAEVGLSRLYPRGADMAHVVGYVGPVSDYDMSRGYLAEDDDPLLREIPRFQVGKTGVEARMEHTLRGSAGTMRIEVNAAGRVMRELSRIDGTAGQDVQLTIDSGLQAYVQARLEGESASAVVIDLEDGDVAAIASAPTFDPNLFVRGISVADWTGLNENKYRPLASKTVQDAYPPGSTFKMVTALAALEAGVIDTEETVYCPGFVEVADVRFHCWRRGGHGNINLHESLKQSCDVYYYDVGQRVGIDKIAEMARKLGLGERHDLPLSAISEGIAPDKAWKRSTRGEDWRIGDTVNASIGQGYVLASPLQLAVMTARIATGRKIAPRLVRSIDGVPQDSGAGESLGLNENNLRRIRESMFAVSNHNRGTAYRTRIQEETMRMASKTGTSQVRRITAEERARGITSNDDLPWDRRDHALFVCFAPHDNPRYAVSVVVEHGGGGSTAAAPIARDIMLQALYGGTPPLEAYPSNVRSSIREQQDRIEQQAAERANETSDRA</sequence>
<dbReference type="InterPro" id="IPR001460">
    <property type="entry name" value="PCN-bd_Tpept"/>
</dbReference>
<dbReference type="Pfam" id="PF00905">
    <property type="entry name" value="Transpeptidase"/>
    <property type="match status" value="1"/>
</dbReference>
<evidence type="ECO:0000256" key="7">
    <source>
        <dbReference type="ARBA" id="ARBA00022692"/>
    </source>
</evidence>
<protein>
    <submittedName>
        <fullName evidence="18">Stage V sporulation protein D</fullName>
    </submittedName>
</protein>
<keyword evidence="4" id="KW-0997">Cell inner membrane</keyword>
<dbReference type="InterPro" id="IPR036138">
    <property type="entry name" value="PBP_dimer_sf"/>
</dbReference>
<evidence type="ECO:0000256" key="2">
    <source>
        <dbReference type="ARBA" id="ARBA00004236"/>
    </source>
</evidence>
<dbReference type="GO" id="GO:0071972">
    <property type="term" value="F:peptidoglycan L,D-transpeptidase activity"/>
    <property type="evidence" value="ECO:0007669"/>
    <property type="project" value="TreeGrafter"/>
</dbReference>
<dbReference type="NCBIfam" id="TIGR03423">
    <property type="entry name" value="pbp2_mrdA"/>
    <property type="match status" value="1"/>
</dbReference>
<evidence type="ECO:0000256" key="13">
    <source>
        <dbReference type="ARBA" id="ARBA00023316"/>
    </source>
</evidence>
<keyword evidence="10" id="KW-0573">Peptidoglycan synthesis</keyword>
<evidence type="ECO:0000256" key="5">
    <source>
        <dbReference type="ARBA" id="ARBA00022645"/>
    </source>
</evidence>
<evidence type="ECO:0000256" key="12">
    <source>
        <dbReference type="ARBA" id="ARBA00023136"/>
    </source>
</evidence>
<keyword evidence="5" id="KW-0121">Carboxypeptidase</keyword>
<keyword evidence="19" id="KW-1185">Reference proteome</keyword>
<evidence type="ECO:0000259" key="17">
    <source>
        <dbReference type="Pfam" id="PF03717"/>
    </source>
</evidence>
<keyword evidence="12 15" id="KW-0472">Membrane</keyword>
<dbReference type="InterPro" id="IPR005311">
    <property type="entry name" value="PBP_dimer"/>
</dbReference>
<dbReference type="GO" id="GO:0006508">
    <property type="term" value="P:proteolysis"/>
    <property type="evidence" value="ECO:0007669"/>
    <property type="project" value="UniProtKB-KW"/>
</dbReference>
<organism evidence="18 19">
    <name type="scientific">Roseisalinus antarcticus</name>
    <dbReference type="NCBI Taxonomy" id="254357"/>
    <lineage>
        <taxon>Bacteria</taxon>
        <taxon>Pseudomonadati</taxon>
        <taxon>Pseudomonadota</taxon>
        <taxon>Alphaproteobacteria</taxon>
        <taxon>Rhodobacterales</taxon>
        <taxon>Roseobacteraceae</taxon>
        <taxon>Roseisalinus</taxon>
    </lineage>
</organism>